<accession>A0ABQ5KEL4</accession>
<dbReference type="InterPro" id="IPR036689">
    <property type="entry name" value="ESAT-6-like_sf"/>
</dbReference>
<keyword evidence="2" id="KW-1185">Reference proteome</keyword>
<evidence type="ECO:0000313" key="2">
    <source>
        <dbReference type="Proteomes" id="UP001057375"/>
    </source>
</evidence>
<sequence>LQAKNEGAGMSPGLNVNPEELKKLVGRLDSTAGQIRTTESALRNIAIDMAGHFAGKAAIAIQSASNAFLDALSDLAAEQEPMTGAIAWNYGQIESLNGRWHSAIVELQQELEAEKTQIAKFADMWTGEAGDAFRAEQKAWQQKVDALLAAAEKLSQLISEAGEGMANTEKELQRQFPQ</sequence>
<dbReference type="Proteomes" id="UP001057375">
    <property type="component" value="Unassembled WGS sequence"/>
</dbReference>
<dbReference type="Pfam" id="PF06013">
    <property type="entry name" value="WXG100"/>
    <property type="match status" value="1"/>
</dbReference>
<comment type="caution">
    <text evidence="1">The sequence shown here is derived from an EMBL/GenBank/DDBJ whole genome shotgun (WGS) entry which is preliminary data.</text>
</comment>
<reference evidence="1" key="1">
    <citation type="submission" date="2022-03" db="EMBL/GenBank/DDBJ databases">
        <title>Draft genome sequence of Aduncisulcus paluster, a free-living microaerophilic Fornicata.</title>
        <authorList>
            <person name="Yuyama I."/>
            <person name="Kume K."/>
            <person name="Tamura T."/>
            <person name="Inagaki Y."/>
            <person name="Hashimoto T."/>
        </authorList>
    </citation>
    <scope>NUCLEOTIDE SEQUENCE</scope>
    <source>
        <strain evidence="1">NY0171</strain>
    </source>
</reference>
<dbReference type="Gene3D" id="1.10.287.1060">
    <property type="entry name" value="ESAT-6-like"/>
    <property type="match status" value="2"/>
</dbReference>
<organism evidence="1 2">
    <name type="scientific">Aduncisulcus paluster</name>
    <dbReference type="NCBI Taxonomy" id="2918883"/>
    <lineage>
        <taxon>Eukaryota</taxon>
        <taxon>Metamonada</taxon>
        <taxon>Carpediemonas-like organisms</taxon>
        <taxon>Aduncisulcus</taxon>
    </lineage>
</organism>
<feature type="non-terminal residue" evidence="1">
    <location>
        <position position="1"/>
    </location>
</feature>
<dbReference type="EMBL" id="BQXS01001706">
    <property type="protein sequence ID" value="GKT30964.1"/>
    <property type="molecule type" value="Genomic_DNA"/>
</dbReference>
<evidence type="ECO:0000313" key="1">
    <source>
        <dbReference type="EMBL" id="GKT30964.1"/>
    </source>
</evidence>
<proteinExistence type="predicted"/>
<dbReference type="SUPFAM" id="SSF140453">
    <property type="entry name" value="EsxAB dimer-like"/>
    <property type="match status" value="2"/>
</dbReference>
<gene>
    <name evidence="1" type="ORF">ADUPG1_001772</name>
</gene>
<name>A0ABQ5KEL4_9EUKA</name>
<protein>
    <submittedName>
        <fullName evidence="1">Type VII secretion system ESAT-6-like protein</fullName>
    </submittedName>
</protein>
<dbReference type="InterPro" id="IPR010310">
    <property type="entry name" value="T7SS_ESAT-6-like"/>
</dbReference>
<dbReference type="NCBIfam" id="TIGR03930">
    <property type="entry name" value="WXG100_ESAT6"/>
    <property type="match status" value="1"/>
</dbReference>